<dbReference type="InterPro" id="IPR000034">
    <property type="entry name" value="Laminin_IV"/>
</dbReference>
<organism evidence="7 8">
    <name type="scientific">Flavobacterium noncentrifugens</name>
    <dbReference type="NCBI Taxonomy" id="1128970"/>
    <lineage>
        <taxon>Bacteria</taxon>
        <taxon>Pseudomonadati</taxon>
        <taxon>Bacteroidota</taxon>
        <taxon>Flavobacteriia</taxon>
        <taxon>Flavobacteriales</taxon>
        <taxon>Flavobacteriaceae</taxon>
        <taxon>Flavobacterium</taxon>
    </lineage>
</organism>
<keyword evidence="2" id="KW-0677">Repeat</keyword>
<evidence type="ECO:0000256" key="2">
    <source>
        <dbReference type="ARBA" id="ARBA00022737"/>
    </source>
</evidence>
<dbReference type="EMBL" id="FNEZ01000001">
    <property type="protein sequence ID" value="SDJ29473.1"/>
    <property type="molecule type" value="Genomic_DNA"/>
</dbReference>
<dbReference type="AlphaFoldDB" id="A0A1G8SJY4"/>
<proteinExistence type="predicted"/>
<accession>A0A1G8SJY4</accession>
<keyword evidence="3" id="KW-1015">Disulfide bond</keyword>
<keyword evidence="8" id="KW-1185">Reference proteome</keyword>
<dbReference type="PROSITE" id="PS51115">
    <property type="entry name" value="LAMININ_IVA"/>
    <property type="match status" value="1"/>
</dbReference>
<evidence type="ECO:0000256" key="5">
    <source>
        <dbReference type="SAM" id="SignalP"/>
    </source>
</evidence>
<keyword evidence="1 5" id="KW-0732">Signal</keyword>
<evidence type="ECO:0000256" key="4">
    <source>
        <dbReference type="ARBA" id="ARBA00023180"/>
    </source>
</evidence>
<dbReference type="STRING" id="1128970.SAMN04487935_0589"/>
<feature type="signal peptide" evidence="5">
    <location>
        <begin position="1"/>
        <end position="18"/>
    </location>
</feature>
<evidence type="ECO:0000256" key="3">
    <source>
        <dbReference type="ARBA" id="ARBA00023157"/>
    </source>
</evidence>
<sequence>MRKIFTTATLLLLNVIYAQTISSTFDSGIDNWLVVGDATSANPNFIAEGGNPGGYLSADDTAAGGVWFWLAPAKFLGNQNTSFGKILSFDLKQSSTSSQFDDSDIVIASSGLTIALDLAENPGIDWTHYAVRLDATNAWKINTIADATLATSEEILAVLSDVTSLKIRGEYINGSDTGGLDNVLLGTDSLDAKSFSAVECHFYPNPATNNIYFSENVDRVLFYDLLGKKMNLDLQNQTVDVSQLSNGMYTIRMESGTKSQTKKFIKK</sequence>
<dbReference type="NCBIfam" id="TIGR04183">
    <property type="entry name" value="Por_Secre_tail"/>
    <property type="match status" value="1"/>
</dbReference>
<gene>
    <name evidence="7" type="ORF">SAMN04487935_0589</name>
</gene>
<dbReference type="Pfam" id="PF00052">
    <property type="entry name" value="Laminin_B"/>
    <property type="match status" value="1"/>
</dbReference>
<dbReference type="Pfam" id="PF18962">
    <property type="entry name" value="Por_Secre_tail"/>
    <property type="match status" value="1"/>
</dbReference>
<name>A0A1G8SJY4_9FLAO</name>
<protein>
    <submittedName>
        <fullName evidence="7">Por secretion system C-terminal sorting domain-containing protein</fullName>
    </submittedName>
</protein>
<reference evidence="7 8" key="1">
    <citation type="submission" date="2016-10" db="EMBL/GenBank/DDBJ databases">
        <authorList>
            <person name="de Groot N.N."/>
        </authorList>
    </citation>
    <scope>NUCLEOTIDE SEQUENCE [LARGE SCALE GENOMIC DNA]</scope>
    <source>
        <strain evidence="7 8">CGMCC 1.10076</strain>
    </source>
</reference>
<dbReference type="InterPro" id="IPR026444">
    <property type="entry name" value="Secre_tail"/>
</dbReference>
<evidence type="ECO:0000259" key="6">
    <source>
        <dbReference type="PROSITE" id="PS51115"/>
    </source>
</evidence>
<dbReference type="SMART" id="SM00281">
    <property type="entry name" value="LamB"/>
    <property type="match status" value="1"/>
</dbReference>
<dbReference type="Proteomes" id="UP000199580">
    <property type="component" value="Unassembled WGS sequence"/>
</dbReference>
<evidence type="ECO:0000256" key="1">
    <source>
        <dbReference type="ARBA" id="ARBA00022729"/>
    </source>
</evidence>
<dbReference type="OrthoDB" id="1401747at2"/>
<feature type="domain" description="Laminin IV type A" evidence="6">
    <location>
        <begin position="27"/>
        <end position="219"/>
    </location>
</feature>
<feature type="chain" id="PRO_5011689934" evidence="5">
    <location>
        <begin position="19"/>
        <end position="267"/>
    </location>
</feature>
<keyword evidence="4" id="KW-0325">Glycoprotein</keyword>
<dbReference type="RefSeq" id="WP_091391760.1">
    <property type="nucleotide sequence ID" value="NZ_BKAI01000002.1"/>
</dbReference>
<evidence type="ECO:0000313" key="7">
    <source>
        <dbReference type="EMBL" id="SDJ29473.1"/>
    </source>
</evidence>
<evidence type="ECO:0000313" key="8">
    <source>
        <dbReference type="Proteomes" id="UP000199580"/>
    </source>
</evidence>